<keyword evidence="1" id="KW-1133">Transmembrane helix</keyword>
<protein>
    <recommendedName>
        <fullName evidence="4">ATP synthase F0</fullName>
    </recommendedName>
</protein>
<organism evidence="2 3">
    <name type="scientific">Hymenoscyphus albidus</name>
    <dbReference type="NCBI Taxonomy" id="595503"/>
    <lineage>
        <taxon>Eukaryota</taxon>
        <taxon>Fungi</taxon>
        <taxon>Dikarya</taxon>
        <taxon>Ascomycota</taxon>
        <taxon>Pezizomycotina</taxon>
        <taxon>Leotiomycetes</taxon>
        <taxon>Helotiales</taxon>
        <taxon>Helotiaceae</taxon>
        <taxon>Hymenoscyphus</taxon>
    </lineage>
</organism>
<dbReference type="OrthoDB" id="3342455at2759"/>
<accession>A0A9N9LZZ6</accession>
<sequence length="291" mass="32999">MSSFAAANPFSRREEHPARAIWTYRVLTIATWLLNVIFSLYYTFGQPLDDKVGWRNSIWGHNRTHPTPFALNALIASLYWAALFLLQIAYLWHLFSNDTAHVHAAAGVGSHFIFNNLLQFAFVTLFVRSHFFWAEIILIINFFNLSFLYFRHNTVTRLVHIPVASGPLAWTFVALYWNGAIAVNAHHLAARILANVAIWGILVYGLFFLFAYKDYTMGFALSILTACLGVGQFLTKVIAFQWIFAFTIMATLFVATLLIAVPGIFGKEFSIRREGSLVPADQERAPLLDDN</sequence>
<name>A0A9N9LZZ6_9HELO</name>
<evidence type="ECO:0000256" key="1">
    <source>
        <dbReference type="SAM" id="Phobius"/>
    </source>
</evidence>
<feature type="transmembrane region" description="Helical" evidence="1">
    <location>
        <begin position="131"/>
        <end position="150"/>
    </location>
</feature>
<feature type="transmembrane region" description="Helical" evidence="1">
    <location>
        <begin position="69"/>
        <end position="92"/>
    </location>
</feature>
<dbReference type="PANTHER" id="PTHR37992">
    <property type="entry name" value="EXPRESSED PROTEIN"/>
    <property type="match status" value="1"/>
</dbReference>
<proteinExistence type="predicted"/>
<feature type="transmembrane region" description="Helical" evidence="1">
    <location>
        <begin position="240"/>
        <end position="265"/>
    </location>
</feature>
<reference evidence="2" key="1">
    <citation type="submission" date="2021-07" db="EMBL/GenBank/DDBJ databases">
        <authorList>
            <person name="Durling M."/>
        </authorList>
    </citation>
    <scope>NUCLEOTIDE SEQUENCE</scope>
</reference>
<dbReference type="Proteomes" id="UP000701801">
    <property type="component" value="Unassembled WGS sequence"/>
</dbReference>
<feature type="transmembrane region" description="Helical" evidence="1">
    <location>
        <begin position="157"/>
        <end position="177"/>
    </location>
</feature>
<dbReference type="Pfam" id="PF08611">
    <property type="entry name" value="DUF1774"/>
    <property type="match status" value="1"/>
</dbReference>
<evidence type="ECO:0000313" key="2">
    <source>
        <dbReference type="EMBL" id="CAG8981579.1"/>
    </source>
</evidence>
<evidence type="ECO:0000313" key="3">
    <source>
        <dbReference type="Proteomes" id="UP000701801"/>
    </source>
</evidence>
<dbReference type="AlphaFoldDB" id="A0A9N9LZZ6"/>
<evidence type="ECO:0008006" key="4">
    <source>
        <dbReference type="Google" id="ProtNLM"/>
    </source>
</evidence>
<keyword evidence="1" id="KW-0472">Membrane</keyword>
<dbReference type="InterPro" id="IPR013920">
    <property type="entry name" value="DUF1774_fun"/>
</dbReference>
<dbReference type="EMBL" id="CAJVRM010000495">
    <property type="protein sequence ID" value="CAG8981579.1"/>
    <property type="molecule type" value="Genomic_DNA"/>
</dbReference>
<dbReference type="PANTHER" id="PTHR37992:SF1">
    <property type="entry name" value="DUF1774-DOMAIN-CONTAINING PROTEIN"/>
    <property type="match status" value="1"/>
</dbReference>
<feature type="transmembrane region" description="Helical" evidence="1">
    <location>
        <begin position="104"/>
        <end position="125"/>
    </location>
</feature>
<gene>
    <name evidence="2" type="ORF">HYALB_00010000</name>
</gene>
<feature type="transmembrane region" description="Helical" evidence="1">
    <location>
        <begin position="189"/>
        <end position="210"/>
    </location>
</feature>
<comment type="caution">
    <text evidence="2">The sequence shown here is derived from an EMBL/GenBank/DDBJ whole genome shotgun (WGS) entry which is preliminary data.</text>
</comment>
<feature type="transmembrane region" description="Helical" evidence="1">
    <location>
        <begin position="217"/>
        <end position="234"/>
    </location>
</feature>
<feature type="transmembrane region" description="Helical" evidence="1">
    <location>
        <begin position="21"/>
        <end position="44"/>
    </location>
</feature>
<keyword evidence="1" id="KW-0812">Transmembrane</keyword>
<keyword evidence="3" id="KW-1185">Reference proteome</keyword>